<dbReference type="AlphaFoldDB" id="A0A1G9GTD9"/>
<evidence type="ECO:0000256" key="3">
    <source>
        <dbReference type="ARBA" id="ARBA00023163"/>
    </source>
</evidence>
<dbReference type="Pfam" id="PF12852">
    <property type="entry name" value="Cupin_6"/>
    <property type="match status" value="1"/>
</dbReference>
<dbReference type="Pfam" id="PF12833">
    <property type="entry name" value="HTH_18"/>
    <property type="match status" value="1"/>
</dbReference>
<protein>
    <submittedName>
        <fullName evidence="5">AraC-type DNA-binding protein</fullName>
    </submittedName>
</protein>
<dbReference type="InterPro" id="IPR032783">
    <property type="entry name" value="AraC_lig"/>
</dbReference>
<dbReference type="GO" id="GO:0043565">
    <property type="term" value="F:sequence-specific DNA binding"/>
    <property type="evidence" value="ECO:0007669"/>
    <property type="project" value="InterPro"/>
</dbReference>
<dbReference type="SMART" id="SM00342">
    <property type="entry name" value="HTH_ARAC"/>
    <property type="match status" value="1"/>
</dbReference>
<keyword evidence="2 5" id="KW-0238">DNA-binding</keyword>
<dbReference type="GO" id="GO:0003700">
    <property type="term" value="F:DNA-binding transcription factor activity"/>
    <property type="evidence" value="ECO:0007669"/>
    <property type="project" value="InterPro"/>
</dbReference>
<feature type="domain" description="HTH araC/xylS-type" evidence="4">
    <location>
        <begin position="228"/>
        <end position="326"/>
    </location>
</feature>
<dbReference type="SUPFAM" id="SSF46689">
    <property type="entry name" value="Homeodomain-like"/>
    <property type="match status" value="2"/>
</dbReference>
<dbReference type="PROSITE" id="PS00041">
    <property type="entry name" value="HTH_ARAC_FAMILY_1"/>
    <property type="match status" value="1"/>
</dbReference>
<sequence>MAISCVSVYAHLMRTLTDDTLTGMLRGPRAQGAFLLRTVMDPPWSLRIEDGAPLSLITVIRGEAWLVPDEGEAVPLRPGEVAIARGPEPYTIGDTPGTPPHIVIHPGQRCTTLRGEKLRESMNLGVRTWGERPDGAALMLSGTYQMHSEIGKRLLAALPPLLVRPAEAGDAALIALLAEETGKGEPGQALVLDRVLDLILIRVLRSWLARPGTGAPAWYRAQHDPVVGPALRLLHEAPDHPWTVAELAARTGISRAGLARRFTELVGEPPMSYLTGWRLALAADLLCESDTTISTVARKVGYGSSFALSAAFKRVRGLSPQDYRRRMLTGPLGAGEPDRLPAYA</sequence>
<reference evidence="5 6" key="1">
    <citation type="submission" date="2016-10" db="EMBL/GenBank/DDBJ databases">
        <authorList>
            <person name="de Groot N.N."/>
        </authorList>
    </citation>
    <scope>NUCLEOTIDE SEQUENCE [LARGE SCALE GENOMIC DNA]</scope>
    <source>
        <strain evidence="5 6">CGMCC 4.6533</strain>
    </source>
</reference>
<keyword evidence="6" id="KW-1185">Reference proteome</keyword>
<dbReference type="InterPro" id="IPR018062">
    <property type="entry name" value="HTH_AraC-typ_CS"/>
</dbReference>
<evidence type="ECO:0000256" key="2">
    <source>
        <dbReference type="ARBA" id="ARBA00023125"/>
    </source>
</evidence>
<organism evidence="5 6">
    <name type="scientific">Nonomuraea jiangxiensis</name>
    <dbReference type="NCBI Taxonomy" id="633440"/>
    <lineage>
        <taxon>Bacteria</taxon>
        <taxon>Bacillati</taxon>
        <taxon>Actinomycetota</taxon>
        <taxon>Actinomycetes</taxon>
        <taxon>Streptosporangiales</taxon>
        <taxon>Streptosporangiaceae</taxon>
        <taxon>Nonomuraea</taxon>
    </lineage>
</organism>
<accession>A0A1G9GTD9</accession>
<dbReference type="InterPro" id="IPR009057">
    <property type="entry name" value="Homeodomain-like_sf"/>
</dbReference>
<dbReference type="PANTHER" id="PTHR46796">
    <property type="entry name" value="HTH-TYPE TRANSCRIPTIONAL ACTIVATOR RHAS-RELATED"/>
    <property type="match status" value="1"/>
</dbReference>
<keyword evidence="3" id="KW-0804">Transcription</keyword>
<dbReference type="PANTHER" id="PTHR46796:SF13">
    <property type="entry name" value="HTH-TYPE TRANSCRIPTIONAL ACTIVATOR RHAS"/>
    <property type="match status" value="1"/>
</dbReference>
<dbReference type="OrthoDB" id="241790at2"/>
<evidence type="ECO:0000313" key="5">
    <source>
        <dbReference type="EMBL" id="SDL03937.1"/>
    </source>
</evidence>
<dbReference type="Gene3D" id="1.10.10.60">
    <property type="entry name" value="Homeodomain-like"/>
    <property type="match status" value="2"/>
</dbReference>
<evidence type="ECO:0000259" key="4">
    <source>
        <dbReference type="PROSITE" id="PS01124"/>
    </source>
</evidence>
<name>A0A1G9GTD9_9ACTN</name>
<evidence type="ECO:0000256" key="1">
    <source>
        <dbReference type="ARBA" id="ARBA00023015"/>
    </source>
</evidence>
<dbReference type="InterPro" id="IPR050204">
    <property type="entry name" value="AraC_XylS_family_regulators"/>
</dbReference>
<dbReference type="EMBL" id="FNDJ01000021">
    <property type="protein sequence ID" value="SDL03937.1"/>
    <property type="molecule type" value="Genomic_DNA"/>
</dbReference>
<dbReference type="InterPro" id="IPR018060">
    <property type="entry name" value="HTH_AraC"/>
</dbReference>
<keyword evidence="1" id="KW-0805">Transcription regulation</keyword>
<gene>
    <name evidence="5" type="ORF">SAMN05421869_121138</name>
</gene>
<dbReference type="PROSITE" id="PS01124">
    <property type="entry name" value="HTH_ARAC_FAMILY_2"/>
    <property type="match status" value="1"/>
</dbReference>
<proteinExistence type="predicted"/>
<dbReference type="STRING" id="633440.SAMN05421869_121138"/>
<dbReference type="Proteomes" id="UP000199202">
    <property type="component" value="Unassembled WGS sequence"/>
</dbReference>
<evidence type="ECO:0000313" key="6">
    <source>
        <dbReference type="Proteomes" id="UP000199202"/>
    </source>
</evidence>